<sequence>VQANGVIRFGKGYDSWWPYLYYDPDYQEGLLAPFWFYYDYYNRNNGKTYYQLYETSVVGKNHSVIQRATSEIKEFFQLSKFKVTYVLVATWVNVEPYKWYSWICQYYQWYGGEWWFQYWYKVYYDMYCYKTEKETNTFQAVYATDGETGYVTVTYKKGDMNWQYDYWMPIVVGYANSEKIRDFGVTYTDLTTKMDVLTWNTGRYGTWMEQVGKIENTDSKCLRFYQENQYLINNYSFKKNMNQLYKCPCSLDRLVAQWWGYSWNFYGFTNTYIYCVAIGQTAKNRLLSGNPLNKLCCYRYTYPTNWWDWYAWDLAWRSAPYVDHRDPDGSHLLLNDPWWWWYGNDGRKSKEEDFNPHKWCCVDSSCPSQFCNLFNKVRPDLGCSLYAEFIS</sequence>
<accession>A0AAD8B519</accession>
<evidence type="ECO:0000256" key="1">
    <source>
        <dbReference type="ARBA" id="ARBA00004370"/>
    </source>
</evidence>
<dbReference type="InterPro" id="IPR051495">
    <property type="entry name" value="Epithelial_Barrier/Signaling"/>
</dbReference>
<evidence type="ECO:0000256" key="3">
    <source>
        <dbReference type="ARBA" id="ARBA00022989"/>
    </source>
</evidence>
<dbReference type="AlphaFoldDB" id="A0AAD8B519"/>
<evidence type="ECO:0000313" key="8">
    <source>
        <dbReference type="Proteomes" id="UP001233172"/>
    </source>
</evidence>
<name>A0AAD8B519_BIOPF</name>
<evidence type="ECO:0000313" key="7">
    <source>
        <dbReference type="EMBL" id="KAK0048148.1"/>
    </source>
</evidence>
<keyword evidence="8" id="KW-1185">Reference proteome</keyword>
<dbReference type="PROSITE" id="PS50856">
    <property type="entry name" value="AMOP"/>
    <property type="match status" value="1"/>
</dbReference>
<evidence type="ECO:0000256" key="2">
    <source>
        <dbReference type="ARBA" id="ARBA00022692"/>
    </source>
</evidence>
<gene>
    <name evidence="7" type="ORF">Bpfe_022408</name>
</gene>
<dbReference type="InterPro" id="IPR003886">
    <property type="entry name" value="NIDO_dom"/>
</dbReference>
<reference evidence="7" key="1">
    <citation type="journal article" date="2023" name="PLoS Negl. Trop. Dis.">
        <title>A genome sequence for Biomphalaria pfeifferi, the major vector snail for the human-infecting parasite Schistosoma mansoni.</title>
        <authorList>
            <person name="Bu L."/>
            <person name="Lu L."/>
            <person name="Laidemitt M.R."/>
            <person name="Zhang S.M."/>
            <person name="Mutuku M."/>
            <person name="Mkoji G."/>
            <person name="Steinauer M."/>
            <person name="Loker E.S."/>
        </authorList>
    </citation>
    <scope>NUCLEOTIDE SEQUENCE</scope>
    <source>
        <strain evidence="7">KasaAsao</strain>
    </source>
</reference>
<organism evidence="7 8">
    <name type="scientific">Biomphalaria pfeifferi</name>
    <name type="common">Bloodfluke planorb</name>
    <name type="synonym">Freshwater snail</name>
    <dbReference type="NCBI Taxonomy" id="112525"/>
    <lineage>
        <taxon>Eukaryota</taxon>
        <taxon>Metazoa</taxon>
        <taxon>Spiralia</taxon>
        <taxon>Lophotrochozoa</taxon>
        <taxon>Mollusca</taxon>
        <taxon>Gastropoda</taxon>
        <taxon>Heterobranchia</taxon>
        <taxon>Euthyneura</taxon>
        <taxon>Panpulmonata</taxon>
        <taxon>Hygrophila</taxon>
        <taxon>Lymnaeoidea</taxon>
        <taxon>Planorbidae</taxon>
        <taxon>Biomphalaria</taxon>
    </lineage>
</organism>
<evidence type="ECO:0000256" key="4">
    <source>
        <dbReference type="ARBA" id="ARBA00023136"/>
    </source>
</evidence>
<dbReference type="Proteomes" id="UP001233172">
    <property type="component" value="Unassembled WGS sequence"/>
</dbReference>
<keyword evidence="4" id="KW-0472">Membrane</keyword>
<evidence type="ECO:0000259" key="6">
    <source>
        <dbReference type="PROSITE" id="PS50856"/>
    </source>
</evidence>
<keyword evidence="2" id="KW-0812">Transmembrane</keyword>
<keyword evidence="3" id="KW-1133">Transmembrane helix</keyword>
<feature type="non-terminal residue" evidence="7">
    <location>
        <position position="391"/>
    </location>
</feature>
<keyword evidence="5" id="KW-1015">Disulfide bond</keyword>
<protein>
    <submittedName>
        <fullName evidence="7">Fibrillin-3</fullName>
    </submittedName>
</protein>
<dbReference type="GO" id="GO:0007160">
    <property type="term" value="P:cell-matrix adhesion"/>
    <property type="evidence" value="ECO:0007669"/>
    <property type="project" value="InterPro"/>
</dbReference>
<dbReference type="EMBL" id="JASAOG010000141">
    <property type="protein sequence ID" value="KAK0048148.1"/>
    <property type="molecule type" value="Genomic_DNA"/>
</dbReference>
<dbReference type="InterPro" id="IPR005533">
    <property type="entry name" value="AMOP_dom"/>
</dbReference>
<comment type="subcellular location">
    <subcellularLocation>
        <location evidence="1">Membrane</location>
    </subcellularLocation>
</comment>
<dbReference type="Pfam" id="PF06119">
    <property type="entry name" value="NIDO"/>
    <property type="match status" value="1"/>
</dbReference>
<dbReference type="PANTHER" id="PTHR13802">
    <property type="entry name" value="MUCIN 4-RELATED"/>
    <property type="match status" value="1"/>
</dbReference>
<evidence type="ECO:0000256" key="5">
    <source>
        <dbReference type="ARBA" id="ARBA00023157"/>
    </source>
</evidence>
<dbReference type="GO" id="GO:0016020">
    <property type="term" value="C:membrane"/>
    <property type="evidence" value="ECO:0007669"/>
    <property type="project" value="UniProtKB-SubCell"/>
</dbReference>
<dbReference type="PANTHER" id="PTHR13802:SF52">
    <property type="entry name" value="MUCIN-4"/>
    <property type="match status" value="1"/>
</dbReference>
<reference evidence="7" key="2">
    <citation type="submission" date="2023-04" db="EMBL/GenBank/DDBJ databases">
        <authorList>
            <person name="Bu L."/>
            <person name="Lu L."/>
            <person name="Laidemitt M.R."/>
            <person name="Zhang S.M."/>
            <person name="Mutuku M."/>
            <person name="Mkoji G."/>
            <person name="Steinauer M."/>
            <person name="Loker E.S."/>
        </authorList>
    </citation>
    <scope>NUCLEOTIDE SEQUENCE</scope>
    <source>
        <strain evidence="7">KasaAsao</strain>
        <tissue evidence="7">Whole Snail</tissue>
    </source>
</reference>
<feature type="domain" description="AMOP" evidence="6">
    <location>
        <begin position="213"/>
        <end position="378"/>
    </location>
</feature>
<comment type="caution">
    <text evidence="7">The sequence shown here is derived from an EMBL/GenBank/DDBJ whole genome shotgun (WGS) entry which is preliminary data.</text>
</comment>
<feature type="non-terminal residue" evidence="7">
    <location>
        <position position="1"/>
    </location>
</feature>
<proteinExistence type="predicted"/>